<evidence type="ECO:0000256" key="5">
    <source>
        <dbReference type="ARBA" id="ARBA00023163"/>
    </source>
</evidence>
<dbReference type="Pfam" id="PF06217">
    <property type="entry name" value="GAGA_bind"/>
    <property type="match status" value="1"/>
</dbReference>
<dbReference type="GO" id="GO:0003677">
    <property type="term" value="F:DNA binding"/>
    <property type="evidence" value="ECO:0007669"/>
    <property type="project" value="UniProtKB-KW"/>
</dbReference>
<organism evidence="9 10">
    <name type="scientific">Riccia sorocarpa</name>
    <dbReference type="NCBI Taxonomy" id="122646"/>
    <lineage>
        <taxon>Eukaryota</taxon>
        <taxon>Viridiplantae</taxon>
        <taxon>Streptophyta</taxon>
        <taxon>Embryophyta</taxon>
        <taxon>Marchantiophyta</taxon>
        <taxon>Marchantiopsida</taxon>
        <taxon>Marchantiidae</taxon>
        <taxon>Marchantiales</taxon>
        <taxon>Ricciaceae</taxon>
        <taxon>Riccia</taxon>
    </lineage>
</organism>
<evidence type="ECO:0000256" key="7">
    <source>
        <dbReference type="RuleBase" id="RU367160"/>
    </source>
</evidence>
<dbReference type="PANTHER" id="PTHR31421">
    <property type="entry name" value="PROTEIN BASIC PENTACYSTEINE3"/>
    <property type="match status" value="1"/>
</dbReference>
<dbReference type="PANTHER" id="PTHR31421:SF22">
    <property type="entry name" value="PROTEIN BASIC PENTACYSTEINE3"/>
    <property type="match status" value="1"/>
</dbReference>
<dbReference type="GO" id="GO:0005634">
    <property type="term" value="C:nucleus"/>
    <property type="evidence" value="ECO:0007669"/>
    <property type="project" value="UniProtKB-SubCell"/>
</dbReference>
<keyword evidence="10" id="KW-1185">Reference proteome</keyword>
<keyword evidence="5 7" id="KW-0804">Transcription</keyword>
<evidence type="ECO:0000313" key="10">
    <source>
        <dbReference type="Proteomes" id="UP001633002"/>
    </source>
</evidence>
<evidence type="ECO:0000256" key="4">
    <source>
        <dbReference type="ARBA" id="ARBA00023125"/>
    </source>
</evidence>
<evidence type="ECO:0000256" key="1">
    <source>
        <dbReference type="ARBA" id="ARBA00004123"/>
    </source>
</evidence>
<evidence type="ECO:0000256" key="6">
    <source>
        <dbReference type="ARBA" id="ARBA00023242"/>
    </source>
</evidence>
<proteinExistence type="inferred from homology"/>
<dbReference type="Proteomes" id="UP001633002">
    <property type="component" value="Unassembled WGS sequence"/>
</dbReference>
<reference evidence="9 10" key="1">
    <citation type="submission" date="2024-09" db="EMBL/GenBank/DDBJ databases">
        <title>Chromosome-scale assembly of Riccia sorocarpa.</title>
        <authorList>
            <person name="Paukszto L."/>
        </authorList>
    </citation>
    <scope>NUCLEOTIDE SEQUENCE [LARGE SCALE GENOMIC DNA]</scope>
    <source>
        <strain evidence="9">LP-2024</strain>
        <tissue evidence="9">Aerial parts of the thallus</tissue>
    </source>
</reference>
<comment type="caution">
    <text evidence="9">The sequence shown here is derived from an EMBL/GenBank/DDBJ whole genome shotgun (WGS) entry which is preliminary data.</text>
</comment>
<protein>
    <recommendedName>
        <fullName evidence="7">GAGA-binding transcriptional activator</fullName>
    </recommendedName>
</protein>
<evidence type="ECO:0000256" key="3">
    <source>
        <dbReference type="ARBA" id="ARBA00023015"/>
    </source>
</evidence>
<keyword evidence="4 7" id="KW-0238">DNA-binding</keyword>
<keyword evidence="3 7" id="KW-0805">Transcription regulation</keyword>
<comment type="subcellular location">
    <subcellularLocation>
        <location evidence="1 7">Nucleus</location>
    </subcellularLocation>
</comment>
<dbReference type="AlphaFoldDB" id="A0ABD3HWL2"/>
<comment type="similarity">
    <text evidence="2 7">Belongs to the BBR/BPC family.</text>
</comment>
<accession>A0ABD3HWL2</accession>
<feature type="region of interest" description="Disordered" evidence="8">
    <location>
        <begin position="171"/>
        <end position="204"/>
    </location>
</feature>
<name>A0ABD3HWL2_9MARC</name>
<dbReference type="GO" id="GO:0003700">
    <property type="term" value="F:DNA-binding transcription factor activity"/>
    <property type="evidence" value="ECO:0007669"/>
    <property type="project" value="UniProtKB-UniRule"/>
</dbReference>
<evidence type="ECO:0000256" key="2">
    <source>
        <dbReference type="ARBA" id="ARBA00007911"/>
    </source>
</evidence>
<gene>
    <name evidence="9" type="ORF">R1sor_008805</name>
</gene>
<evidence type="ECO:0000313" key="9">
    <source>
        <dbReference type="EMBL" id="KAL3695154.1"/>
    </source>
</evidence>
<dbReference type="SMART" id="SM01226">
    <property type="entry name" value="GAGA_bind"/>
    <property type="match status" value="1"/>
</dbReference>
<sequence>MLAESAFFTGEIFIGELVSDRVATFEMLGMEHHADAAVRKLITMIAERDAAILERNSAIAEKLAAREERDTALLQRDIAYADRDSALQERDAAVAALEIAMTTGPFLGKGAVMKDSKFLQSFTMNRNCSLLGPIQPASIPAPRFSSLGTEQTNLCKGASVKDDQVGLSRKRKTFFQSTRERSKTFSRSPQEGGREETEQSVRSKEEMFVENVRYPIPHCSCTGMKQQCYRWGNGGWQSSCCTTMISMYPLPMNPAKRGSRLAGRKMSAGAFEKLLEKLASEGVNINLPVDLKDHWAKHGTNRYVTLR</sequence>
<comment type="function">
    <text evidence="7">Transcriptional regulator that specifically binds to GA-rich elements (GAGA-repeats) present in regulatory sequences of genes involved in developmental processes.</text>
</comment>
<feature type="compositionally biased region" description="Basic and acidic residues" evidence="8">
    <location>
        <begin position="192"/>
        <end position="204"/>
    </location>
</feature>
<dbReference type="EMBL" id="JBJQOH010000003">
    <property type="protein sequence ID" value="KAL3695154.1"/>
    <property type="molecule type" value="Genomic_DNA"/>
</dbReference>
<evidence type="ECO:0000256" key="8">
    <source>
        <dbReference type="SAM" id="MobiDB-lite"/>
    </source>
</evidence>
<dbReference type="InterPro" id="IPR010409">
    <property type="entry name" value="GAGA-bd_tscrpt_act"/>
</dbReference>
<keyword evidence="6 7" id="KW-0539">Nucleus</keyword>